<dbReference type="AlphaFoldDB" id="A0A0M1LDW8"/>
<reference evidence="5 6" key="1">
    <citation type="submission" date="2019-04" db="EMBL/GenBank/DDBJ databases">
        <title>Genome sequencing of Clostridium botulinum Groups I-IV and Clostridium butyricum.</title>
        <authorList>
            <person name="Brunt J."/>
            <person name="Van Vliet A.H.M."/>
            <person name="Stringer S.C."/>
            <person name="Carter A.T."/>
            <person name="Peck M.W."/>
        </authorList>
    </citation>
    <scope>NUCLEOTIDE SEQUENCE [LARGE SCALE GENOMIC DNA]</scope>
    <source>
        <strain evidence="3 6">1605</strain>
        <strain evidence="4 5">CB-K-33E</strain>
    </source>
</reference>
<evidence type="ECO:0000313" key="3">
    <source>
        <dbReference type="EMBL" id="NFF89400.1"/>
    </source>
</evidence>
<feature type="compositionally biased region" description="Polar residues" evidence="1">
    <location>
        <begin position="303"/>
        <end position="312"/>
    </location>
</feature>
<feature type="signal peptide" evidence="2">
    <location>
        <begin position="1"/>
        <end position="28"/>
    </location>
</feature>
<feature type="compositionally biased region" description="Basic and acidic residues" evidence="1">
    <location>
        <begin position="355"/>
        <end position="381"/>
    </location>
</feature>
<evidence type="ECO:0000256" key="1">
    <source>
        <dbReference type="SAM" id="MobiDB-lite"/>
    </source>
</evidence>
<organism evidence="3 6">
    <name type="scientific">Clostridium botulinum</name>
    <dbReference type="NCBI Taxonomy" id="1491"/>
    <lineage>
        <taxon>Bacteria</taxon>
        <taxon>Bacillati</taxon>
        <taxon>Bacillota</taxon>
        <taxon>Clostridia</taxon>
        <taxon>Eubacteriales</taxon>
        <taxon>Clostridiaceae</taxon>
        <taxon>Clostridium</taxon>
    </lineage>
</organism>
<dbReference type="OrthoDB" id="2657408at2"/>
<name>A0A0M1LDW8_CLOBO</name>
<dbReference type="Proteomes" id="UP000476820">
    <property type="component" value="Unassembled WGS sequence"/>
</dbReference>
<evidence type="ECO:0000313" key="5">
    <source>
        <dbReference type="Proteomes" id="UP000473681"/>
    </source>
</evidence>
<accession>A0A0M1LDW8</accession>
<feature type="compositionally biased region" description="Acidic residues" evidence="1">
    <location>
        <begin position="337"/>
        <end position="348"/>
    </location>
</feature>
<dbReference type="EMBL" id="SWVK01000030">
    <property type="protein sequence ID" value="NFN36728.1"/>
    <property type="molecule type" value="Genomic_DNA"/>
</dbReference>
<feature type="chain" id="PRO_5035993526" evidence="2">
    <location>
        <begin position="29"/>
        <end position="882"/>
    </location>
</feature>
<dbReference type="EMBL" id="SWOV01000066">
    <property type="protein sequence ID" value="NFF89400.1"/>
    <property type="molecule type" value="Genomic_DNA"/>
</dbReference>
<gene>
    <name evidence="3" type="ORF">FC774_16230</name>
    <name evidence="4" type="ORF">FDB51_16810</name>
</gene>
<comment type="caution">
    <text evidence="3">The sequence shown here is derived from an EMBL/GenBank/DDBJ whole genome shotgun (WGS) entry which is preliminary data.</text>
</comment>
<dbReference type="RefSeq" id="WP_017825592.1">
    <property type="nucleotide sequence ID" value="NZ_KT897275.1"/>
</dbReference>
<proteinExistence type="predicted"/>
<evidence type="ECO:0000256" key="2">
    <source>
        <dbReference type="SAM" id="SignalP"/>
    </source>
</evidence>
<sequence length="882" mass="100211">MKRLLSFALALILSSALLNFNCSKIVYAAGISASPASIETRKDEKVYVSTGGNLCYVKYTSSTNRPSVSQMWRIPQGDNTQDFNVPGEWYLHVYVPSSGEWGCFGPYKRESVPPDIPKFQNVPEGKWVNYDVNYNIACLGDRADQGYDNINATWTRWESGFMGMEWWDSKTNSAYNYPLYQQQYSYTETKEGWHTEWARAYDYIGNYSEWSKAEFGIDKKAPTITLGGTNNDGITVNVTKMEDHGLSGNKQLTFVVWKEGGSKVTKTQAITVEGANATQNFTYSELGGDKSDVYYVEVTTYDNAGNDETTPMTIDGDNVTTGDPKPGDPGKPPDPVDPTDPEDPDEPEPNIPEGKLGEIKFDPNETKWTNEGKSSEGEGKYPVETYFTGDNPYITKGIATIEKEKTDKDGNTKTVTKKKTIPIKFPFDHIDVTKDAEDTVQGTRGTVNIEKEGYHLNLHGEGVWGEPEYDEPEGCVDVDYKEPGTPKGDSGNYNVDWTKPEIDFNIKDKIFSEKNGAERKPSILGKDDSFYGKVKVKDNLSGVKFIEYKWTYGDKKPSSGYTRIYESENTDTNKSDEVIEKEIEKPVGDNLYLHIRAGDIAGDNTGNDKNIQYESFGPYEDPIKLCDFQITDIRDPRWKDIFWEDDYYKKYKNFSYKAKDLPIDESTHPTLRNALPKKGYAFYFDITSEYLYREEDRIEIRPTFYYINGDKRTRVDAYYNDNNNPLIKFGTDLDNSKMYLNTDRYGNVLLGGYNHITLTKGVRIVKGREWINGWKDEIQYSDGKIQWWYGKYFIPSSTFFVEAGNEPRPENKLTGGNVLINFEIIGYKNGVETFSTSQIFNYTSSQVGVEGGPKDNKYFKGDTIMYNAKYGINSDKNISVIH</sequence>
<evidence type="ECO:0000313" key="6">
    <source>
        <dbReference type="Proteomes" id="UP000476820"/>
    </source>
</evidence>
<evidence type="ECO:0000313" key="4">
    <source>
        <dbReference type="EMBL" id="NFN36728.1"/>
    </source>
</evidence>
<protein>
    <submittedName>
        <fullName evidence="3">Uncharacterized protein</fullName>
    </submittedName>
</protein>
<feature type="compositionally biased region" description="Pro residues" evidence="1">
    <location>
        <begin position="327"/>
        <end position="336"/>
    </location>
</feature>
<keyword evidence="2" id="KW-0732">Signal</keyword>
<feature type="region of interest" description="Disordered" evidence="1">
    <location>
        <begin position="303"/>
        <end position="381"/>
    </location>
</feature>
<dbReference type="Proteomes" id="UP000473681">
    <property type="component" value="Unassembled WGS sequence"/>
</dbReference>